<name>N8RKZ0_9GAMM</name>
<proteinExistence type="predicted"/>
<dbReference type="PATRIC" id="fig|1217671.3.peg.139"/>
<reference evidence="1 2" key="1">
    <citation type="submission" date="2013-02" db="EMBL/GenBank/DDBJ databases">
        <title>The Genome Sequence of Acinetobacter parvus NIPH 1103.</title>
        <authorList>
            <consortium name="The Broad Institute Genome Sequencing Platform"/>
            <consortium name="The Broad Institute Genome Sequencing Center for Infectious Disease"/>
            <person name="Cerqueira G."/>
            <person name="Feldgarden M."/>
            <person name="Courvalin P."/>
            <person name="Perichon B."/>
            <person name="Grillot-Courvalin C."/>
            <person name="Clermont D."/>
            <person name="Rocha E."/>
            <person name="Yoon E.-J."/>
            <person name="Nemec A."/>
            <person name="Walker B."/>
            <person name="Young S.K."/>
            <person name="Zeng Q."/>
            <person name="Gargeya S."/>
            <person name="Fitzgerald M."/>
            <person name="Haas B."/>
            <person name="Abouelleil A."/>
            <person name="Alvarado L."/>
            <person name="Arachchi H.M."/>
            <person name="Berlin A.M."/>
            <person name="Chapman S.B."/>
            <person name="Dewar J."/>
            <person name="Goldberg J."/>
            <person name="Griggs A."/>
            <person name="Gujja S."/>
            <person name="Hansen M."/>
            <person name="Howarth C."/>
            <person name="Imamovic A."/>
            <person name="Larimer J."/>
            <person name="McCowan C."/>
            <person name="Murphy C."/>
            <person name="Neiman D."/>
            <person name="Pearson M."/>
            <person name="Priest M."/>
            <person name="Roberts A."/>
            <person name="Saif S."/>
            <person name="Shea T."/>
            <person name="Sisk P."/>
            <person name="Sykes S."/>
            <person name="Wortman J."/>
            <person name="Nusbaum C."/>
            <person name="Birren B."/>
        </authorList>
    </citation>
    <scope>NUCLEOTIDE SEQUENCE [LARGE SCALE GENOMIC DNA]</scope>
    <source>
        <strain evidence="1 2">NIPH 1103</strain>
    </source>
</reference>
<comment type="caution">
    <text evidence="1">The sequence shown here is derived from an EMBL/GenBank/DDBJ whole genome shotgun (WGS) entry which is preliminary data.</text>
</comment>
<dbReference type="AlphaFoldDB" id="N8RKZ0"/>
<dbReference type="Proteomes" id="UP000018426">
    <property type="component" value="Unassembled WGS sequence"/>
</dbReference>
<protein>
    <submittedName>
        <fullName evidence="1">Uncharacterized protein</fullName>
    </submittedName>
</protein>
<evidence type="ECO:0000313" key="2">
    <source>
        <dbReference type="Proteomes" id="UP000018426"/>
    </source>
</evidence>
<sequence length="87" mass="9781">MSAVNLINENDDEREIASQAAYALRESFITAAQSGPVMYVENDHLMSKTPNRTPIVIKRLEGRNPDLARCFAGRGTFKIKKRKVSQD</sequence>
<dbReference type="HOGENOM" id="CLU_191940_0_0_6"/>
<dbReference type="EMBL" id="APOL01000007">
    <property type="protein sequence ID" value="ENU34792.1"/>
    <property type="molecule type" value="Genomic_DNA"/>
</dbReference>
<evidence type="ECO:0000313" key="1">
    <source>
        <dbReference type="EMBL" id="ENU34792.1"/>
    </source>
</evidence>
<dbReference type="RefSeq" id="WP_004676203.1">
    <property type="nucleotide sequence ID" value="NZ_KB849222.1"/>
</dbReference>
<accession>N8RKZ0</accession>
<gene>
    <name evidence="1" type="ORF">F989_00147</name>
</gene>
<organism evidence="1 2">
    <name type="scientific">Acinetobacter parvus NIPH 1103</name>
    <dbReference type="NCBI Taxonomy" id="1217671"/>
    <lineage>
        <taxon>Bacteria</taxon>
        <taxon>Pseudomonadati</taxon>
        <taxon>Pseudomonadota</taxon>
        <taxon>Gammaproteobacteria</taxon>
        <taxon>Moraxellales</taxon>
        <taxon>Moraxellaceae</taxon>
        <taxon>Acinetobacter</taxon>
    </lineage>
</organism>